<dbReference type="PRINTS" id="PR00783">
    <property type="entry name" value="MINTRINSICP"/>
</dbReference>
<dbReference type="PANTHER" id="PTHR45665:SF6">
    <property type="entry name" value="AQP8A PROTEIN"/>
    <property type="match status" value="1"/>
</dbReference>
<dbReference type="Ensembl" id="ENSDCDT00010012750.1">
    <property type="protein sequence ID" value="ENSDCDP00010012158.1"/>
    <property type="gene ID" value="ENSDCDG00010005433.1"/>
</dbReference>
<proteinExistence type="inferred from homology"/>
<dbReference type="Gene3D" id="1.20.1080.10">
    <property type="entry name" value="Glycerol uptake facilitator protein"/>
    <property type="match status" value="1"/>
</dbReference>
<accession>A0AAY4ATM4</accession>
<comment type="subcellular location">
    <subcellularLocation>
        <location evidence="1">Membrane</location>
        <topology evidence="1">Multi-pass membrane protein</topology>
    </subcellularLocation>
</comment>
<reference evidence="9 10" key="1">
    <citation type="submission" date="2020-06" db="EMBL/GenBank/DDBJ databases">
        <authorList>
            <consortium name="Wellcome Sanger Institute Data Sharing"/>
        </authorList>
    </citation>
    <scope>NUCLEOTIDE SEQUENCE [LARGE SCALE GENOMIC DNA]</scope>
</reference>
<evidence type="ECO:0008006" key="11">
    <source>
        <dbReference type="Google" id="ProtNLM"/>
    </source>
</evidence>
<dbReference type="AlphaFoldDB" id="A0AAY4ATM4"/>
<dbReference type="InterPro" id="IPR023271">
    <property type="entry name" value="Aquaporin-like"/>
</dbReference>
<keyword evidence="3 6" id="KW-0812">Transmembrane</keyword>
<gene>
    <name evidence="9" type="primary">aqp8a.1</name>
</gene>
<reference evidence="9" key="2">
    <citation type="submission" date="2025-08" db="UniProtKB">
        <authorList>
            <consortium name="Ensembl"/>
        </authorList>
    </citation>
    <scope>IDENTIFICATION</scope>
</reference>
<evidence type="ECO:0000256" key="7">
    <source>
        <dbReference type="SAM" id="MobiDB-lite"/>
    </source>
</evidence>
<dbReference type="GO" id="GO:0015250">
    <property type="term" value="F:water channel activity"/>
    <property type="evidence" value="ECO:0007669"/>
    <property type="project" value="TreeGrafter"/>
</dbReference>
<dbReference type="PANTHER" id="PTHR45665">
    <property type="entry name" value="AQUAPORIN-8"/>
    <property type="match status" value="1"/>
</dbReference>
<feature type="transmembrane region" description="Helical" evidence="8">
    <location>
        <begin position="289"/>
        <end position="309"/>
    </location>
</feature>
<evidence type="ECO:0000256" key="2">
    <source>
        <dbReference type="ARBA" id="ARBA00006175"/>
    </source>
</evidence>
<evidence type="ECO:0000256" key="3">
    <source>
        <dbReference type="ARBA" id="ARBA00022692"/>
    </source>
</evidence>
<organism evidence="9 10">
    <name type="scientific">Denticeps clupeoides</name>
    <name type="common">denticle herring</name>
    <dbReference type="NCBI Taxonomy" id="299321"/>
    <lineage>
        <taxon>Eukaryota</taxon>
        <taxon>Metazoa</taxon>
        <taxon>Chordata</taxon>
        <taxon>Craniata</taxon>
        <taxon>Vertebrata</taxon>
        <taxon>Euteleostomi</taxon>
        <taxon>Actinopterygii</taxon>
        <taxon>Neopterygii</taxon>
        <taxon>Teleostei</taxon>
        <taxon>Clupei</taxon>
        <taxon>Clupeiformes</taxon>
        <taxon>Denticipitoidei</taxon>
        <taxon>Denticipitidae</taxon>
        <taxon>Denticeps</taxon>
    </lineage>
</organism>
<keyword evidence="6" id="KW-0813">Transport</keyword>
<reference evidence="9" key="3">
    <citation type="submission" date="2025-09" db="UniProtKB">
        <authorList>
            <consortium name="Ensembl"/>
        </authorList>
    </citation>
    <scope>IDENTIFICATION</scope>
</reference>
<feature type="compositionally biased region" description="Polar residues" evidence="7">
    <location>
        <begin position="1"/>
        <end position="14"/>
    </location>
</feature>
<evidence type="ECO:0000256" key="5">
    <source>
        <dbReference type="ARBA" id="ARBA00023136"/>
    </source>
</evidence>
<feature type="region of interest" description="Disordered" evidence="7">
    <location>
        <begin position="181"/>
        <end position="213"/>
    </location>
</feature>
<protein>
    <recommendedName>
        <fullName evidence="11">Aquaporin 8</fullName>
    </recommendedName>
</protein>
<comment type="similarity">
    <text evidence="2 6">Belongs to the MIP/aquaporin (TC 1.A.8) family.</text>
</comment>
<name>A0AAY4ATM4_9TELE</name>
<keyword evidence="4 8" id="KW-1133">Transmembrane helix</keyword>
<dbReference type="InterPro" id="IPR000425">
    <property type="entry name" value="MIP"/>
</dbReference>
<dbReference type="Proteomes" id="UP000694580">
    <property type="component" value="Chromosome 8"/>
</dbReference>
<feature type="transmembrane region" description="Helical" evidence="8">
    <location>
        <begin position="329"/>
        <end position="350"/>
    </location>
</feature>
<evidence type="ECO:0000256" key="6">
    <source>
        <dbReference type="RuleBase" id="RU000477"/>
    </source>
</evidence>
<dbReference type="GO" id="GO:0005886">
    <property type="term" value="C:plasma membrane"/>
    <property type="evidence" value="ECO:0007669"/>
    <property type="project" value="TreeGrafter"/>
</dbReference>
<keyword evidence="5 8" id="KW-0472">Membrane</keyword>
<evidence type="ECO:0000313" key="9">
    <source>
        <dbReference type="Ensembl" id="ENSDCDP00010012158.1"/>
    </source>
</evidence>
<dbReference type="Pfam" id="PF00230">
    <property type="entry name" value="MIP"/>
    <property type="match status" value="1"/>
</dbReference>
<dbReference type="SUPFAM" id="SSF81338">
    <property type="entry name" value="Aquaporin-like"/>
    <property type="match status" value="1"/>
</dbReference>
<evidence type="ECO:0000256" key="8">
    <source>
        <dbReference type="SAM" id="Phobius"/>
    </source>
</evidence>
<feature type="transmembrane region" description="Helical" evidence="8">
    <location>
        <begin position="255"/>
        <end position="277"/>
    </location>
</feature>
<feature type="region of interest" description="Disordered" evidence="7">
    <location>
        <begin position="1"/>
        <end position="24"/>
    </location>
</feature>
<sequence>EQHRNWTNGKSPVPTSRFLGSGESAAFPPPPVGCGFYKGLRVQLHRADWRWRRRAACRWPSRRRRSSTWPRVARAAARAGAPTSATSSRSWPSWWARRSSSSWAAPPSSATPARLAACSRHWHTAWHCPPPWPRSGRSGDFSALEPLLNDFLSPDVCVHLQRGPLQPGRVGLRLPAGWDGAGAAGPVRSGPDDWRDDRSRFGQGKSPRGDSSLPLVPQRVLHVLHVLHVLQGVFPEQLFNQTGGAAFKLSDTATLGSVTVAEIIMTLSLTMVISLGAINGRTRSHLAPFCIGLTVAANILAGGSVSGACMNPARAFGPAVAAGHWTHHWVYWVGPLAGALLTVSLVRLLMGDKKTRLVFK</sequence>
<evidence type="ECO:0000256" key="1">
    <source>
        <dbReference type="ARBA" id="ARBA00004141"/>
    </source>
</evidence>
<keyword evidence="10" id="KW-1185">Reference proteome</keyword>
<dbReference type="InterPro" id="IPR034294">
    <property type="entry name" value="Aquaporin_transptr"/>
</dbReference>
<feature type="compositionally biased region" description="Basic and acidic residues" evidence="7">
    <location>
        <begin position="190"/>
        <end position="200"/>
    </location>
</feature>
<evidence type="ECO:0000256" key="4">
    <source>
        <dbReference type="ARBA" id="ARBA00022989"/>
    </source>
</evidence>
<dbReference type="GeneTree" id="ENSGT00940000165638"/>
<evidence type="ECO:0000313" key="10">
    <source>
        <dbReference type="Proteomes" id="UP000694580"/>
    </source>
</evidence>